<keyword evidence="3" id="KW-1185">Reference proteome</keyword>
<dbReference type="InterPro" id="IPR022683">
    <property type="entry name" value="Calpain_III"/>
</dbReference>
<dbReference type="SUPFAM" id="SSF49758">
    <property type="entry name" value="Calpain large subunit, middle domain (domain III)"/>
    <property type="match status" value="1"/>
</dbReference>
<accession>A0A915JAE4</accession>
<dbReference type="GO" id="GO:0006508">
    <property type="term" value="P:proteolysis"/>
    <property type="evidence" value="ECO:0007669"/>
    <property type="project" value="InterPro"/>
</dbReference>
<organism evidence="3 4">
    <name type="scientific">Romanomermis culicivorax</name>
    <name type="common">Nematode worm</name>
    <dbReference type="NCBI Taxonomy" id="13658"/>
    <lineage>
        <taxon>Eukaryota</taxon>
        <taxon>Metazoa</taxon>
        <taxon>Ecdysozoa</taxon>
        <taxon>Nematoda</taxon>
        <taxon>Enoplea</taxon>
        <taxon>Dorylaimia</taxon>
        <taxon>Mermithida</taxon>
        <taxon>Mermithoidea</taxon>
        <taxon>Mermithidae</taxon>
        <taxon>Romanomermis</taxon>
    </lineage>
</organism>
<dbReference type="AlphaFoldDB" id="A0A915JAE4"/>
<dbReference type="Gene3D" id="2.60.120.380">
    <property type="match status" value="1"/>
</dbReference>
<dbReference type="PANTHER" id="PTHR10183">
    <property type="entry name" value="CALPAIN"/>
    <property type="match status" value="1"/>
</dbReference>
<dbReference type="Pfam" id="PF01067">
    <property type="entry name" value="Calpain_III"/>
    <property type="match status" value="1"/>
</dbReference>
<dbReference type="PRINTS" id="PR00704">
    <property type="entry name" value="CALPAIN"/>
</dbReference>
<reference evidence="4" key="1">
    <citation type="submission" date="2022-11" db="UniProtKB">
        <authorList>
            <consortium name="WormBaseParasite"/>
        </authorList>
    </citation>
    <scope>IDENTIFICATION</scope>
</reference>
<evidence type="ECO:0000313" key="3">
    <source>
        <dbReference type="Proteomes" id="UP000887565"/>
    </source>
</evidence>
<dbReference type="WBParaSite" id="nRc.2.0.1.t23122-RA">
    <property type="protein sequence ID" value="nRc.2.0.1.t23122-RA"/>
    <property type="gene ID" value="nRc.2.0.1.g23122"/>
</dbReference>
<dbReference type="GO" id="GO:0004198">
    <property type="term" value="F:calcium-dependent cysteine-type endopeptidase activity"/>
    <property type="evidence" value="ECO:0007669"/>
    <property type="project" value="InterPro"/>
</dbReference>
<protein>
    <submittedName>
        <fullName evidence="4">Peptidase C2 calpain domain-containing protein</fullName>
    </submittedName>
</protein>
<dbReference type="CDD" id="cd00214">
    <property type="entry name" value="Calpain_III"/>
    <property type="match status" value="1"/>
</dbReference>
<dbReference type="InterPro" id="IPR036213">
    <property type="entry name" value="Calpain_III_sf"/>
</dbReference>
<dbReference type="InterPro" id="IPR022682">
    <property type="entry name" value="Calpain_domain_III"/>
</dbReference>
<name>A0A915JAE4_ROMCU</name>
<dbReference type="SMART" id="SM00720">
    <property type="entry name" value="calpain_III"/>
    <property type="match status" value="1"/>
</dbReference>
<feature type="domain" description="Peptidase C2 calpain" evidence="2">
    <location>
        <begin position="9"/>
        <end position="144"/>
    </location>
</feature>
<comment type="similarity">
    <text evidence="1">Belongs to the peptidase C2 family.</text>
</comment>
<dbReference type="Proteomes" id="UP000887565">
    <property type="component" value="Unplaced"/>
</dbReference>
<dbReference type="GO" id="GO:0005737">
    <property type="term" value="C:cytoplasm"/>
    <property type="evidence" value="ECO:0007669"/>
    <property type="project" value="TreeGrafter"/>
</dbReference>
<proteinExistence type="inferred from homology"/>
<sequence length="146" mass="16821">YEIRVCEIGIFAELYFSSDSYVTNPQYLLTLHDSDPEDDDPLCTCIVALMQMYKRENKDKGVQLLSIGFCVYEADRKSDSKITAENLRYCKEVARSNSFINLREVSGRFRLQPGRYIVVPSTFNPNEESQFLLRVFANGPVEMKPL</sequence>
<evidence type="ECO:0000259" key="2">
    <source>
        <dbReference type="SMART" id="SM00720"/>
    </source>
</evidence>
<dbReference type="InterPro" id="IPR033883">
    <property type="entry name" value="C2_III"/>
</dbReference>
<dbReference type="PANTHER" id="PTHR10183:SF433">
    <property type="entry name" value="CALPAIN-A-RELATED"/>
    <property type="match status" value="1"/>
</dbReference>
<evidence type="ECO:0000256" key="1">
    <source>
        <dbReference type="ARBA" id="ARBA00007623"/>
    </source>
</evidence>
<evidence type="ECO:0000313" key="4">
    <source>
        <dbReference type="WBParaSite" id="nRc.2.0.1.t23122-RA"/>
    </source>
</evidence>
<dbReference type="InterPro" id="IPR022684">
    <property type="entry name" value="Calpain_cysteine_protease"/>
</dbReference>